<organism evidence="1 2">
    <name type="scientific">Flavobacterium degerlachei</name>
    <dbReference type="NCBI Taxonomy" id="229203"/>
    <lineage>
        <taxon>Bacteria</taxon>
        <taxon>Pseudomonadati</taxon>
        <taxon>Bacteroidota</taxon>
        <taxon>Flavobacteriia</taxon>
        <taxon>Flavobacteriales</taxon>
        <taxon>Flavobacteriaceae</taxon>
        <taxon>Flavobacterium</taxon>
    </lineage>
</organism>
<dbReference type="Proteomes" id="UP000198569">
    <property type="component" value="Unassembled WGS sequence"/>
</dbReference>
<dbReference type="EMBL" id="FNMV01000006">
    <property type="protein sequence ID" value="SDW96450.1"/>
    <property type="molecule type" value="Genomic_DNA"/>
</dbReference>
<name>A0A1H2XUH4_9FLAO</name>
<evidence type="ECO:0000313" key="2">
    <source>
        <dbReference type="Proteomes" id="UP000198569"/>
    </source>
</evidence>
<gene>
    <name evidence="1" type="ORF">SAMN05444338_10617</name>
</gene>
<proteinExistence type="predicted"/>
<protein>
    <submittedName>
        <fullName evidence="1">Uncharacterized protein</fullName>
    </submittedName>
</protein>
<keyword evidence="2" id="KW-1185">Reference proteome</keyword>
<dbReference type="AlphaFoldDB" id="A0A1H2XUH4"/>
<evidence type="ECO:0000313" key="1">
    <source>
        <dbReference type="EMBL" id="SDW96450.1"/>
    </source>
</evidence>
<reference evidence="2" key="1">
    <citation type="submission" date="2016-10" db="EMBL/GenBank/DDBJ databases">
        <authorList>
            <person name="Varghese N."/>
            <person name="Submissions S."/>
        </authorList>
    </citation>
    <scope>NUCLEOTIDE SEQUENCE [LARGE SCALE GENOMIC DNA]</scope>
    <source>
        <strain evidence="2">DSM 15718</strain>
    </source>
</reference>
<sequence length="31" mass="3949">MIEMEFQVYFEITQIRTPRFIYFANNIYNKK</sequence>
<accession>A0A1H2XUH4</accession>